<evidence type="ECO:0000313" key="9">
    <source>
        <dbReference type="Proteomes" id="UP000626092"/>
    </source>
</evidence>
<dbReference type="InterPro" id="IPR011009">
    <property type="entry name" value="Kinase-like_dom_sf"/>
</dbReference>
<dbReference type="PROSITE" id="PS50011">
    <property type="entry name" value="PROTEIN_KINASE_DOM"/>
    <property type="match status" value="1"/>
</dbReference>
<dbReference type="InterPro" id="IPR000719">
    <property type="entry name" value="Prot_kinase_dom"/>
</dbReference>
<protein>
    <recommendedName>
        <fullName evidence="7">Protein kinase domain-containing protein</fullName>
    </recommendedName>
</protein>
<evidence type="ECO:0000259" key="7">
    <source>
        <dbReference type="PROSITE" id="PS50011"/>
    </source>
</evidence>
<keyword evidence="5 6" id="KW-0472">Membrane</keyword>
<evidence type="ECO:0000313" key="8">
    <source>
        <dbReference type="EMBL" id="KAF7126954.1"/>
    </source>
</evidence>
<dbReference type="PROSITE" id="PS00108">
    <property type="entry name" value="PROTEIN_KINASE_ST"/>
    <property type="match status" value="1"/>
</dbReference>
<feature type="transmembrane region" description="Helical" evidence="6">
    <location>
        <begin position="12"/>
        <end position="35"/>
    </location>
</feature>
<evidence type="ECO:0000256" key="3">
    <source>
        <dbReference type="ARBA" id="ARBA00022729"/>
    </source>
</evidence>
<dbReference type="Gene3D" id="3.30.200.20">
    <property type="entry name" value="Phosphorylase Kinase, domain 1"/>
    <property type="match status" value="1"/>
</dbReference>
<dbReference type="GO" id="GO:0016020">
    <property type="term" value="C:membrane"/>
    <property type="evidence" value="ECO:0007669"/>
    <property type="project" value="UniProtKB-SubCell"/>
</dbReference>
<comment type="caution">
    <text evidence="8">The sequence shown here is derived from an EMBL/GenBank/DDBJ whole genome shotgun (WGS) entry which is preliminary data.</text>
</comment>
<dbReference type="Gene3D" id="1.10.510.10">
    <property type="entry name" value="Transferase(Phosphotransferase) domain 1"/>
    <property type="match status" value="1"/>
</dbReference>
<name>A0A834LAL7_RHOSS</name>
<keyword evidence="2 6" id="KW-0812">Transmembrane</keyword>
<keyword evidence="4 6" id="KW-1133">Transmembrane helix</keyword>
<feature type="domain" description="Protein kinase" evidence="7">
    <location>
        <begin position="99"/>
        <end position="385"/>
    </location>
</feature>
<evidence type="ECO:0000256" key="6">
    <source>
        <dbReference type="SAM" id="Phobius"/>
    </source>
</evidence>
<accession>A0A834LAL7</accession>
<dbReference type="Proteomes" id="UP000626092">
    <property type="component" value="Unassembled WGS sequence"/>
</dbReference>
<sequence>MYSSGGFDTEPTASIIAGGVMGGLGFLITMGFIMWCCVKKLTGQVESESEDSKLEHGVATTPPTSNVVWDASTMERFLQDLAKEKPVRFTAQQLCSFTTNYSKVLGSGGCGVVYKGQFPNGVKIAVKVLKRSLPDKKAKEQFMAEVSTIGRIHHRNLVRLYGYSYDHLMSALVYEYMGNGSLDKYLFSSDTQRIEWNKLPEIAIGTAKGMAYLHEECEQRIIHYDIKPSNVVLDANFNPKVADFGLATICNRDNTHDSPTGYKGTPGYSAPEFGLNNYPITYKCDVYSFGMLLFEIVGRRRNAKVGSTDSLDWFPKHVWDEYEKGELATMILSSGIEEKYREGAHRMAMVALWCVQDSPEARPPMSAVVKMLEGGVEIMPPHRPFNYLYPVQINVLNPPTYTRNSSDYSTGDGPNSYWYKEQTTPIMDKYEIQVASSS</sequence>
<dbReference type="SUPFAM" id="SSF56112">
    <property type="entry name" value="Protein kinase-like (PK-like)"/>
    <property type="match status" value="1"/>
</dbReference>
<dbReference type="OrthoDB" id="4062651at2759"/>
<dbReference type="AlphaFoldDB" id="A0A834LAL7"/>
<dbReference type="SMART" id="SM00220">
    <property type="entry name" value="S_TKc"/>
    <property type="match status" value="1"/>
</dbReference>
<evidence type="ECO:0000256" key="1">
    <source>
        <dbReference type="ARBA" id="ARBA00004167"/>
    </source>
</evidence>
<dbReference type="Pfam" id="PF07714">
    <property type="entry name" value="PK_Tyr_Ser-Thr"/>
    <property type="match status" value="1"/>
</dbReference>
<evidence type="ECO:0000256" key="2">
    <source>
        <dbReference type="ARBA" id="ARBA00022692"/>
    </source>
</evidence>
<dbReference type="PANTHER" id="PTHR47974:SF9">
    <property type="entry name" value="RECEPTOR-LIKE SERINE_THREONINE-PROTEIN KINASE"/>
    <property type="match status" value="1"/>
</dbReference>
<keyword evidence="9" id="KW-1185">Reference proteome</keyword>
<gene>
    <name evidence="8" type="ORF">RHSIM_Rhsim11G0030700</name>
</gene>
<proteinExistence type="predicted"/>
<keyword evidence="3" id="KW-0732">Signal</keyword>
<organism evidence="8 9">
    <name type="scientific">Rhododendron simsii</name>
    <name type="common">Sims's rhododendron</name>
    <dbReference type="NCBI Taxonomy" id="118357"/>
    <lineage>
        <taxon>Eukaryota</taxon>
        <taxon>Viridiplantae</taxon>
        <taxon>Streptophyta</taxon>
        <taxon>Embryophyta</taxon>
        <taxon>Tracheophyta</taxon>
        <taxon>Spermatophyta</taxon>
        <taxon>Magnoliopsida</taxon>
        <taxon>eudicotyledons</taxon>
        <taxon>Gunneridae</taxon>
        <taxon>Pentapetalae</taxon>
        <taxon>asterids</taxon>
        <taxon>Ericales</taxon>
        <taxon>Ericaceae</taxon>
        <taxon>Ericoideae</taxon>
        <taxon>Rhodoreae</taxon>
        <taxon>Rhododendron</taxon>
    </lineage>
</organism>
<dbReference type="GO" id="GO:0005524">
    <property type="term" value="F:ATP binding"/>
    <property type="evidence" value="ECO:0007669"/>
    <property type="project" value="InterPro"/>
</dbReference>
<dbReference type="EMBL" id="WJXA01000011">
    <property type="protein sequence ID" value="KAF7126954.1"/>
    <property type="molecule type" value="Genomic_DNA"/>
</dbReference>
<evidence type="ECO:0000256" key="4">
    <source>
        <dbReference type="ARBA" id="ARBA00022989"/>
    </source>
</evidence>
<dbReference type="InterPro" id="IPR008271">
    <property type="entry name" value="Ser/Thr_kinase_AS"/>
</dbReference>
<evidence type="ECO:0000256" key="5">
    <source>
        <dbReference type="ARBA" id="ARBA00023136"/>
    </source>
</evidence>
<comment type="subcellular location">
    <subcellularLocation>
        <location evidence="1">Membrane</location>
        <topology evidence="1">Single-pass membrane protein</topology>
    </subcellularLocation>
</comment>
<dbReference type="GO" id="GO:0004672">
    <property type="term" value="F:protein kinase activity"/>
    <property type="evidence" value="ECO:0007669"/>
    <property type="project" value="InterPro"/>
</dbReference>
<reference evidence="8" key="1">
    <citation type="submission" date="2019-11" db="EMBL/GenBank/DDBJ databases">
        <authorList>
            <person name="Liu Y."/>
            <person name="Hou J."/>
            <person name="Li T.-Q."/>
            <person name="Guan C.-H."/>
            <person name="Wu X."/>
            <person name="Wu H.-Z."/>
            <person name="Ling F."/>
            <person name="Zhang R."/>
            <person name="Shi X.-G."/>
            <person name="Ren J.-P."/>
            <person name="Chen E.-F."/>
            <person name="Sun J.-M."/>
        </authorList>
    </citation>
    <scope>NUCLEOTIDE SEQUENCE</scope>
    <source>
        <strain evidence="8">Adult_tree_wgs_1</strain>
        <tissue evidence="8">Leaves</tissue>
    </source>
</reference>
<dbReference type="PANTHER" id="PTHR47974">
    <property type="entry name" value="OS07G0415500 PROTEIN"/>
    <property type="match status" value="1"/>
</dbReference>
<dbReference type="FunFam" id="1.10.510.10:FF:000384">
    <property type="entry name" value="G-type lectin S-receptor-like serine/threonine-protein kinase"/>
    <property type="match status" value="1"/>
</dbReference>
<dbReference type="InterPro" id="IPR001245">
    <property type="entry name" value="Ser-Thr/Tyr_kinase_cat_dom"/>
</dbReference>